<accession>A0ABN8J7B5</accession>
<feature type="non-terminal residue" evidence="1">
    <location>
        <position position="89"/>
    </location>
</feature>
<keyword evidence="2" id="KW-1185">Reference proteome</keyword>
<dbReference type="EMBL" id="OW152819">
    <property type="protein sequence ID" value="CAH2073011.1"/>
    <property type="molecule type" value="Genomic_DNA"/>
</dbReference>
<dbReference type="Proteomes" id="UP000837857">
    <property type="component" value="Chromosome 7"/>
</dbReference>
<gene>
    <name evidence="1" type="ORF">IPOD504_LOCUS15440</name>
</gene>
<sequence>MQIRASELQGPFLKISGRVGGGVGARRGVRGGGGGRPPRRMIYATPVLCFDFNKQSVCHDGQTGGRLVRRAAQVASPAAMHLGGARRDL</sequence>
<evidence type="ECO:0000313" key="2">
    <source>
        <dbReference type="Proteomes" id="UP000837857"/>
    </source>
</evidence>
<name>A0ABN8J7B5_9NEOP</name>
<organism evidence="1 2">
    <name type="scientific">Iphiclides podalirius</name>
    <name type="common">scarce swallowtail</name>
    <dbReference type="NCBI Taxonomy" id="110791"/>
    <lineage>
        <taxon>Eukaryota</taxon>
        <taxon>Metazoa</taxon>
        <taxon>Ecdysozoa</taxon>
        <taxon>Arthropoda</taxon>
        <taxon>Hexapoda</taxon>
        <taxon>Insecta</taxon>
        <taxon>Pterygota</taxon>
        <taxon>Neoptera</taxon>
        <taxon>Endopterygota</taxon>
        <taxon>Lepidoptera</taxon>
        <taxon>Glossata</taxon>
        <taxon>Ditrysia</taxon>
        <taxon>Papilionoidea</taxon>
        <taxon>Papilionidae</taxon>
        <taxon>Papilioninae</taxon>
        <taxon>Iphiclides</taxon>
    </lineage>
</organism>
<reference evidence="1" key="1">
    <citation type="submission" date="2022-03" db="EMBL/GenBank/DDBJ databases">
        <authorList>
            <person name="Martin H S."/>
        </authorList>
    </citation>
    <scope>NUCLEOTIDE SEQUENCE</scope>
</reference>
<protein>
    <submittedName>
        <fullName evidence="1">Uncharacterized protein</fullName>
    </submittedName>
</protein>
<evidence type="ECO:0000313" key="1">
    <source>
        <dbReference type="EMBL" id="CAH2073011.1"/>
    </source>
</evidence>
<proteinExistence type="predicted"/>